<name>A0A1S8RZV8_CLOBE</name>
<organism evidence="2 3">
    <name type="scientific">Clostridium beijerinckii</name>
    <name type="common">Clostridium MP</name>
    <dbReference type="NCBI Taxonomy" id="1520"/>
    <lineage>
        <taxon>Bacteria</taxon>
        <taxon>Bacillati</taxon>
        <taxon>Bacillota</taxon>
        <taxon>Clostridia</taxon>
        <taxon>Eubacteriales</taxon>
        <taxon>Clostridiaceae</taxon>
        <taxon>Clostridium</taxon>
    </lineage>
</organism>
<proteinExistence type="predicted"/>
<keyword evidence="1" id="KW-1133">Transmembrane helix</keyword>
<feature type="transmembrane region" description="Helical" evidence="1">
    <location>
        <begin position="133"/>
        <end position="152"/>
    </location>
</feature>
<evidence type="ECO:0000313" key="3">
    <source>
        <dbReference type="Proteomes" id="UP000190973"/>
    </source>
</evidence>
<reference evidence="2 3" key="1">
    <citation type="submission" date="2016-05" db="EMBL/GenBank/DDBJ databases">
        <title>Microbial solvent formation.</title>
        <authorList>
            <person name="Poehlein A."/>
            <person name="Montoya Solano J.D."/>
            <person name="Flitsch S."/>
            <person name="Krabben P."/>
            <person name="Duerre P."/>
            <person name="Daniel R."/>
        </authorList>
    </citation>
    <scope>NUCLEOTIDE SEQUENCE [LARGE SCALE GENOMIC DNA]</scope>
    <source>
        <strain evidence="2 3">DSM 53</strain>
    </source>
</reference>
<dbReference type="AlphaFoldDB" id="A0A1S8RZV8"/>
<feature type="transmembrane region" description="Helical" evidence="1">
    <location>
        <begin position="12"/>
        <end position="35"/>
    </location>
</feature>
<comment type="caution">
    <text evidence="2">The sequence shown here is derived from an EMBL/GenBank/DDBJ whole genome shotgun (WGS) entry which is preliminary data.</text>
</comment>
<keyword evidence="1" id="KW-0472">Membrane</keyword>
<accession>A0A1S8RZV8</accession>
<dbReference type="EMBL" id="LZZI01000099">
    <property type="protein sequence ID" value="OOM58555.1"/>
    <property type="molecule type" value="Genomic_DNA"/>
</dbReference>
<feature type="transmembrane region" description="Helical" evidence="1">
    <location>
        <begin position="95"/>
        <end position="113"/>
    </location>
</feature>
<sequence>METVKEKLLISLDFIITNILCSIFQIFVVGILAIAQLPIEILSYQVIGGILGDWKIASDISPFVSYISIALFYGIIWLGFWHILSKASEGHIKYFYWKLAFSIIPLLVILKFFDPRPNHMAMIPIPKEPIFSSLFTSIILLPIYSILIYKFILNREVNKIKIMIFISLITFFVAALIFYGSLNYMDAIYSFFNYKF</sequence>
<feature type="transmembrane region" description="Helical" evidence="1">
    <location>
        <begin position="63"/>
        <end position="83"/>
    </location>
</feature>
<gene>
    <name evidence="2" type="ORF">CLBCK_39750</name>
</gene>
<evidence type="ECO:0000256" key="1">
    <source>
        <dbReference type="SAM" id="Phobius"/>
    </source>
</evidence>
<protein>
    <submittedName>
        <fullName evidence="2">Uncharacterized protein</fullName>
    </submittedName>
</protein>
<feature type="transmembrane region" description="Helical" evidence="1">
    <location>
        <begin position="164"/>
        <end position="182"/>
    </location>
</feature>
<keyword evidence="1" id="KW-0812">Transmembrane</keyword>
<evidence type="ECO:0000313" key="2">
    <source>
        <dbReference type="EMBL" id="OOM58555.1"/>
    </source>
</evidence>
<dbReference type="RefSeq" id="WP_077840278.1">
    <property type="nucleotide sequence ID" value="NZ_JABTAE010000001.1"/>
</dbReference>
<dbReference type="Proteomes" id="UP000190973">
    <property type="component" value="Unassembled WGS sequence"/>
</dbReference>